<gene>
    <name evidence="1" type="ORF">POCULU_LOCUS10878</name>
</gene>
<protein>
    <submittedName>
        <fullName evidence="1">10609_t:CDS:1</fullName>
    </submittedName>
</protein>
<dbReference type="EMBL" id="CAJVPJ010006529">
    <property type="protein sequence ID" value="CAG8669345.1"/>
    <property type="molecule type" value="Genomic_DNA"/>
</dbReference>
<comment type="caution">
    <text evidence="1">The sequence shown here is derived from an EMBL/GenBank/DDBJ whole genome shotgun (WGS) entry which is preliminary data.</text>
</comment>
<name>A0A9N9E9F7_9GLOM</name>
<keyword evidence="2" id="KW-1185">Reference proteome</keyword>
<dbReference type="Proteomes" id="UP000789572">
    <property type="component" value="Unassembled WGS sequence"/>
</dbReference>
<proteinExistence type="predicted"/>
<sequence>LQCDENDEHTIQHLIDCLQVEEPMSANEYIEIDNHLRGETERIPTDVIEIVTGMNTRTV</sequence>
<organism evidence="1 2">
    <name type="scientific">Paraglomus occultum</name>
    <dbReference type="NCBI Taxonomy" id="144539"/>
    <lineage>
        <taxon>Eukaryota</taxon>
        <taxon>Fungi</taxon>
        <taxon>Fungi incertae sedis</taxon>
        <taxon>Mucoromycota</taxon>
        <taxon>Glomeromycotina</taxon>
        <taxon>Glomeromycetes</taxon>
        <taxon>Paraglomerales</taxon>
        <taxon>Paraglomeraceae</taxon>
        <taxon>Paraglomus</taxon>
    </lineage>
</organism>
<dbReference type="AlphaFoldDB" id="A0A9N9E9F7"/>
<evidence type="ECO:0000313" key="2">
    <source>
        <dbReference type="Proteomes" id="UP000789572"/>
    </source>
</evidence>
<accession>A0A9N9E9F7</accession>
<evidence type="ECO:0000313" key="1">
    <source>
        <dbReference type="EMBL" id="CAG8669345.1"/>
    </source>
</evidence>
<reference evidence="1" key="1">
    <citation type="submission" date="2021-06" db="EMBL/GenBank/DDBJ databases">
        <authorList>
            <person name="Kallberg Y."/>
            <person name="Tangrot J."/>
            <person name="Rosling A."/>
        </authorList>
    </citation>
    <scope>NUCLEOTIDE SEQUENCE</scope>
    <source>
        <strain evidence="1">IA702</strain>
    </source>
</reference>
<feature type="non-terminal residue" evidence="1">
    <location>
        <position position="1"/>
    </location>
</feature>